<dbReference type="OrthoDB" id="5086080at2759"/>
<keyword evidence="3" id="KW-1185">Reference proteome</keyword>
<feature type="compositionally biased region" description="Basic and acidic residues" evidence="1">
    <location>
        <begin position="32"/>
        <end position="41"/>
    </location>
</feature>
<protein>
    <recommendedName>
        <fullName evidence="4">BZIP transcription factor</fullName>
    </recommendedName>
</protein>
<dbReference type="GeneID" id="71980308"/>
<dbReference type="PANTHER" id="PTHR37012:SF7">
    <property type="entry name" value="B-ZIP TRANSCRIPTION FACTOR (EUROFUNG)-RELATED"/>
    <property type="match status" value="1"/>
</dbReference>
<gene>
    <name evidence="2" type="ORF">CLAFUR5_00430</name>
</gene>
<dbReference type="EMBL" id="CP090163">
    <property type="protein sequence ID" value="UJO13044.1"/>
    <property type="molecule type" value="Genomic_DNA"/>
</dbReference>
<dbReference type="RefSeq" id="XP_047757410.1">
    <property type="nucleotide sequence ID" value="XM_047899578.1"/>
</dbReference>
<evidence type="ECO:0000313" key="3">
    <source>
        <dbReference type="Proteomes" id="UP000756132"/>
    </source>
</evidence>
<evidence type="ECO:0000256" key="1">
    <source>
        <dbReference type="SAM" id="MobiDB-lite"/>
    </source>
</evidence>
<reference evidence="2" key="2">
    <citation type="journal article" date="2022" name="Microb. Genom.">
        <title>A chromosome-scale genome assembly of the tomato pathogen Cladosporium fulvum reveals a compartmentalized genome architecture and the presence of a dispensable chromosome.</title>
        <authorList>
            <person name="Zaccaron A.Z."/>
            <person name="Chen L.H."/>
            <person name="Samaras A."/>
            <person name="Stergiopoulos I."/>
        </authorList>
    </citation>
    <scope>NUCLEOTIDE SEQUENCE</scope>
    <source>
        <strain evidence="2">Race5_Kim</strain>
    </source>
</reference>
<dbReference type="Pfam" id="PF11905">
    <property type="entry name" value="DUF3425"/>
    <property type="match status" value="1"/>
</dbReference>
<evidence type="ECO:0000313" key="2">
    <source>
        <dbReference type="EMBL" id="UJO13044.1"/>
    </source>
</evidence>
<sequence length="475" mass="54127">MSARTAGKARSNATAVDKEKPWASGRVLTAEQRARKQEADRKANRFLKKEVQDRLALLEARVLELEGKPPTSNLERPADVFAPNIVDPGQHGVQGPGRVVENYADPSNAQAALLESSSVHSHPDSFFANGDTANASQIFNGANAMMPGDMNEDSQRVVQPDFSDVGTTARTRPSGRHMTCFLNNLVNYIRHLAPNSVCFDDQYNQDLIVSAVVKGWEMTLYRYQQKCPLWDVLRLVDIYLFKDCNMVERISILRMLHKRYLFEVNANLPTAGPPPPWFRPQFSEKVFFHDPVIDHLTWPRLRDRLVQSEKDRLTNRFWSIYIKNIRVTWRHEPFDIMSFDGDRQLYRLSPAYETALLDMNNWKMEMDFFRGIPQLAGDVPPFNYMPLRSIEPNFGAVQGRRPSQRSLSPRFGIQEELQGQHQPGTLTGEDEWITGVSPTGVQEMPVHTVPVDTGQIHMPKMSPNGVNGVWQDFYS</sequence>
<feature type="region of interest" description="Disordered" evidence="1">
    <location>
        <begin position="1"/>
        <end position="41"/>
    </location>
</feature>
<dbReference type="InterPro" id="IPR021833">
    <property type="entry name" value="DUF3425"/>
</dbReference>
<proteinExistence type="predicted"/>
<dbReference type="PANTHER" id="PTHR37012">
    <property type="entry name" value="B-ZIP TRANSCRIPTION FACTOR (EUROFUNG)-RELATED"/>
    <property type="match status" value="1"/>
</dbReference>
<dbReference type="KEGG" id="ffu:CLAFUR5_00430"/>
<dbReference type="OMA" id="YFASCFR"/>
<dbReference type="Proteomes" id="UP000756132">
    <property type="component" value="Chromosome 1"/>
</dbReference>
<organism evidence="2 3">
    <name type="scientific">Passalora fulva</name>
    <name type="common">Tomato leaf mold</name>
    <name type="synonym">Cladosporium fulvum</name>
    <dbReference type="NCBI Taxonomy" id="5499"/>
    <lineage>
        <taxon>Eukaryota</taxon>
        <taxon>Fungi</taxon>
        <taxon>Dikarya</taxon>
        <taxon>Ascomycota</taxon>
        <taxon>Pezizomycotina</taxon>
        <taxon>Dothideomycetes</taxon>
        <taxon>Dothideomycetidae</taxon>
        <taxon>Mycosphaerellales</taxon>
        <taxon>Mycosphaerellaceae</taxon>
        <taxon>Fulvia</taxon>
    </lineage>
</organism>
<dbReference type="AlphaFoldDB" id="A0A9Q8L987"/>
<accession>A0A9Q8L987</accession>
<name>A0A9Q8L987_PASFU</name>
<evidence type="ECO:0008006" key="4">
    <source>
        <dbReference type="Google" id="ProtNLM"/>
    </source>
</evidence>
<reference evidence="2" key="1">
    <citation type="submission" date="2021-12" db="EMBL/GenBank/DDBJ databases">
        <authorList>
            <person name="Zaccaron A."/>
            <person name="Stergiopoulos I."/>
        </authorList>
    </citation>
    <scope>NUCLEOTIDE SEQUENCE</scope>
    <source>
        <strain evidence="2">Race5_Kim</strain>
    </source>
</reference>